<keyword evidence="4" id="KW-1185">Reference proteome</keyword>
<sequence>MSSYYDEQKLKDAQSFFNVTGCDFNRSRIFSEVPAKSHTMTETRDDDMPRIDLMNFEDPHFEEGKYVLTSPRSLEACSRLGAKPVDLLYKPLAEFQEELLPQDIPLRTIYNIYDEHEHNRERKLALCREERVRIMDDERGAPTSGRKPMITKAKKTPSAVLRNQTRRSKLGTKRSKSEEALDSGSLQRQRTAWASSVGHERITNDEINQRMKDLNNESTKLRHELLSRKEARATSKPKKSLKRPASARASTSKSSISRSYSASDLSLAGTSMLNRSGTADARPLTSSRLRKVLKNEAKTAAVTPRDERILELMYARGEEEKIEAKEKQLREIQWERQRKEEEAIRMSSEMRRRRILAEENRIKQARKSEFESQRKTEEQRLLEKQEQLLNETRRRWQTRYSTVQRSRSLKSAEKVEKEQLKKRIQESNVRELEADEEELKSLVKQKQEQQVSTAAQRKEARLLEESMADKQATETMAQTIERKARKAHEERIRKEKEQQRNIKKKLSFIPVIKKSRHVAASSQKLRDTLRNKYGGETFDRMALKAEMYNKFEMGNTFLSAEKNNSHIHIL</sequence>
<organism evidence="3 4">
    <name type="scientific">Mya arenaria</name>
    <name type="common">Soft-shell clam</name>
    <dbReference type="NCBI Taxonomy" id="6604"/>
    <lineage>
        <taxon>Eukaryota</taxon>
        <taxon>Metazoa</taxon>
        <taxon>Spiralia</taxon>
        <taxon>Lophotrochozoa</taxon>
        <taxon>Mollusca</taxon>
        <taxon>Bivalvia</taxon>
        <taxon>Autobranchia</taxon>
        <taxon>Heteroconchia</taxon>
        <taxon>Euheterodonta</taxon>
        <taxon>Imparidentia</taxon>
        <taxon>Neoheterodontei</taxon>
        <taxon>Myida</taxon>
        <taxon>Myoidea</taxon>
        <taxon>Myidae</taxon>
        <taxon>Mya</taxon>
    </lineage>
</organism>
<reference evidence="3" key="1">
    <citation type="submission" date="2022-11" db="EMBL/GenBank/DDBJ databases">
        <title>Centuries of genome instability and evolution in soft-shell clam transmissible cancer (bioRxiv).</title>
        <authorList>
            <person name="Hart S.F.M."/>
            <person name="Yonemitsu M.A."/>
            <person name="Giersch R.M."/>
            <person name="Beal B.F."/>
            <person name="Arriagada G."/>
            <person name="Davis B.W."/>
            <person name="Ostrander E.A."/>
            <person name="Goff S.P."/>
            <person name="Metzger M.J."/>
        </authorList>
    </citation>
    <scope>NUCLEOTIDE SEQUENCE</scope>
    <source>
        <strain evidence="3">MELC-2E11</strain>
        <tissue evidence="3">Siphon/mantle</tissue>
    </source>
</reference>
<evidence type="ECO:0000313" key="3">
    <source>
        <dbReference type="EMBL" id="WAQ93873.1"/>
    </source>
</evidence>
<gene>
    <name evidence="3" type="ORF">MAR_006344</name>
</gene>
<name>A0ABY7D9A9_MYAAR</name>
<dbReference type="PANTHER" id="PTHR33663">
    <property type="entry name" value="COILED-COIL DOMAIN-CONTAINING PROTEIN 177"/>
    <property type="match status" value="1"/>
</dbReference>
<dbReference type="Pfam" id="PF15558">
    <property type="entry name" value="DUF4659"/>
    <property type="match status" value="1"/>
</dbReference>
<accession>A0ABY7D9A9</accession>
<evidence type="ECO:0000313" key="4">
    <source>
        <dbReference type="Proteomes" id="UP001164746"/>
    </source>
</evidence>
<feature type="compositionally biased region" description="Polar residues" evidence="2">
    <location>
        <begin position="184"/>
        <end position="194"/>
    </location>
</feature>
<feature type="region of interest" description="Disordered" evidence="2">
    <location>
        <begin position="225"/>
        <end position="264"/>
    </location>
</feature>
<protein>
    <submittedName>
        <fullName evidence="3">CC177-like protein</fullName>
    </submittedName>
</protein>
<dbReference type="PANTHER" id="PTHR33663:SF2">
    <property type="entry name" value="COILED-COIL DOMAIN-CONTAINING PROTEIN 177"/>
    <property type="match status" value="1"/>
</dbReference>
<keyword evidence="1" id="KW-0175">Coiled coil</keyword>
<feature type="region of interest" description="Disordered" evidence="2">
    <location>
        <begin position="137"/>
        <end position="197"/>
    </location>
</feature>
<evidence type="ECO:0000256" key="2">
    <source>
        <dbReference type="SAM" id="MobiDB-lite"/>
    </source>
</evidence>
<dbReference type="EMBL" id="CP111012">
    <property type="protein sequence ID" value="WAQ93873.1"/>
    <property type="molecule type" value="Genomic_DNA"/>
</dbReference>
<evidence type="ECO:0000256" key="1">
    <source>
        <dbReference type="SAM" id="Coils"/>
    </source>
</evidence>
<dbReference type="InterPro" id="IPR029090">
    <property type="entry name" value="DUF4659"/>
</dbReference>
<feature type="compositionally biased region" description="Basic residues" evidence="2">
    <location>
        <begin position="164"/>
        <end position="174"/>
    </location>
</feature>
<feature type="coiled-coil region" evidence="1">
    <location>
        <begin position="315"/>
        <end position="505"/>
    </location>
</feature>
<feature type="compositionally biased region" description="Low complexity" evidence="2">
    <location>
        <begin position="246"/>
        <end position="264"/>
    </location>
</feature>
<dbReference type="Proteomes" id="UP001164746">
    <property type="component" value="Chromosome 1"/>
</dbReference>
<proteinExistence type="predicted"/>